<accession>A0ABV8AUR3</accession>
<dbReference type="EMBL" id="JBHRZS010000007">
    <property type="protein sequence ID" value="MFC3881726.1"/>
    <property type="molecule type" value="Genomic_DNA"/>
</dbReference>
<comment type="caution">
    <text evidence="3">The sequence shown here is derived from an EMBL/GenBank/DDBJ whole genome shotgun (WGS) entry which is preliminary data.</text>
</comment>
<dbReference type="Proteomes" id="UP001595805">
    <property type="component" value="Unassembled WGS sequence"/>
</dbReference>
<organism evidence="3 4">
    <name type="scientific">Algoriphagus namhaensis</name>
    <dbReference type="NCBI Taxonomy" id="915353"/>
    <lineage>
        <taxon>Bacteria</taxon>
        <taxon>Pseudomonadati</taxon>
        <taxon>Bacteroidota</taxon>
        <taxon>Cytophagia</taxon>
        <taxon>Cytophagales</taxon>
        <taxon>Cyclobacteriaceae</taxon>
        <taxon>Algoriphagus</taxon>
    </lineage>
</organism>
<comment type="similarity">
    <text evidence="1">Belongs to the esterase D family.</text>
</comment>
<evidence type="ECO:0000256" key="2">
    <source>
        <dbReference type="ARBA" id="ARBA00022801"/>
    </source>
</evidence>
<evidence type="ECO:0000313" key="3">
    <source>
        <dbReference type="EMBL" id="MFC3881726.1"/>
    </source>
</evidence>
<dbReference type="InterPro" id="IPR052558">
    <property type="entry name" value="Siderophore_Hydrolase_D"/>
</dbReference>
<dbReference type="Gene3D" id="3.40.50.1820">
    <property type="entry name" value="alpha/beta hydrolase"/>
    <property type="match status" value="1"/>
</dbReference>
<dbReference type="InterPro" id="IPR029058">
    <property type="entry name" value="AB_hydrolase_fold"/>
</dbReference>
<keyword evidence="2 3" id="KW-0378">Hydrolase</keyword>
<protein>
    <submittedName>
        <fullName evidence="3">Alpha/beta hydrolase-fold protein</fullName>
    </submittedName>
</protein>
<dbReference type="RefSeq" id="WP_377907075.1">
    <property type="nucleotide sequence ID" value="NZ_JBHRZS010000007.1"/>
</dbReference>
<dbReference type="Pfam" id="PF00756">
    <property type="entry name" value="Esterase"/>
    <property type="match status" value="1"/>
</dbReference>
<proteinExistence type="inferred from homology"/>
<evidence type="ECO:0000256" key="1">
    <source>
        <dbReference type="ARBA" id="ARBA00005622"/>
    </source>
</evidence>
<evidence type="ECO:0000313" key="4">
    <source>
        <dbReference type="Proteomes" id="UP001595805"/>
    </source>
</evidence>
<gene>
    <name evidence="3" type="ORF">ACFOSV_16140</name>
</gene>
<keyword evidence="4" id="KW-1185">Reference proteome</keyword>
<dbReference type="SUPFAM" id="SSF53474">
    <property type="entry name" value="alpha/beta-Hydrolases"/>
    <property type="match status" value="1"/>
</dbReference>
<dbReference type="PANTHER" id="PTHR40841">
    <property type="entry name" value="SIDEROPHORE TRIACETYLFUSARININE C ESTERASE"/>
    <property type="match status" value="1"/>
</dbReference>
<reference evidence="4" key="1">
    <citation type="journal article" date="2019" name="Int. J. Syst. Evol. Microbiol.">
        <title>The Global Catalogue of Microorganisms (GCM) 10K type strain sequencing project: providing services to taxonomists for standard genome sequencing and annotation.</title>
        <authorList>
            <consortium name="The Broad Institute Genomics Platform"/>
            <consortium name="The Broad Institute Genome Sequencing Center for Infectious Disease"/>
            <person name="Wu L."/>
            <person name="Ma J."/>
        </authorList>
    </citation>
    <scope>NUCLEOTIDE SEQUENCE [LARGE SCALE GENOMIC DNA]</scope>
    <source>
        <strain evidence="4">CCUG 60523</strain>
    </source>
</reference>
<dbReference type="GO" id="GO:0016787">
    <property type="term" value="F:hydrolase activity"/>
    <property type="evidence" value="ECO:0007669"/>
    <property type="project" value="UniProtKB-KW"/>
</dbReference>
<dbReference type="InterPro" id="IPR000801">
    <property type="entry name" value="Esterase-like"/>
</dbReference>
<dbReference type="PANTHER" id="PTHR40841:SF2">
    <property type="entry name" value="SIDEROPHORE-DEGRADING ESTERASE (EUROFUNG)"/>
    <property type="match status" value="1"/>
</dbReference>
<sequence length="165" mass="18644">MNTPPVNILGSEVLYINSVSTGRTYRIMVSLPYAYEKPRKTLPFFNTIEKCPVIYLLDTIWHFGLITDMVRTMALYGTTTEAIVVGVGYPKNENPQEAYSEAAARCAPDFTPRKSEQYEKTYSEVLGRPVVTGDAHNFHKFIAQELITFVEDNYHADPSKRILAG</sequence>
<name>A0ABV8AUR3_9BACT</name>